<sequence length="588" mass="62290">MKGATARWQAGGLAILALVVPLTPLVPEFWVTLLILIGLASLTALGLVVLTGMGGMTSFGQAAFVGFAAYTTGLLSTTYGLSPWLGLPAALVVTGLAACALGAITMRLSGHYLPLGTLAWGISIFYIFGNSAFLGGQTGMTGIPPLRLGSFSLIGPRSYYILVWLAVVLSLVATINLLDSRVGRAFRALRNNAIAAEAFGVLTARAKLIVFVYAALLAGVAGWLYAHFQRTLSASAFGAEANIDYLLMAIVGGVGQVFGALLGAGIVIVLKDLLQDMLGRLGMFQDLVFGIMLVGILQYSRDGIWPLLSSWLPPTTPRSIDPAADIERPARAPATSSGPLLALDKARKTFGGLVAVDDVSFNVGHAETVALIGPNGAGKSTLFNLITGVRRASSGRVSFDSASIERLSPQMIARRGIARTFQHVRLVPELSVLENVALGAHTRGHAGVASAVLRLDRAEERRLFAHAARRLERVGLAKEMFRPAGHLSLGQMRLVEVARALCLDPRLLLLDEPAAGLRAAEKKALAKLLRELKGEGMSILVVEHDVDFVMGLADRIVVLDFGKKIAEGLPQEIRVNPLVIEAYLGGVE</sequence>
<feature type="transmembrane region" description="Helical" evidence="11">
    <location>
        <begin position="159"/>
        <end position="178"/>
    </location>
</feature>
<proteinExistence type="inferred from homology"/>
<keyword evidence="3" id="KW-0813">Transport</keyword>
<dbReference type="InterPro" id="IPR051120">
    <property type="entry name" value="ABC_AA/LPS_Transport"/>
</dbReference>
<dbReference type="GO" id="GO:0005524">
    <property type="term" value="F:ATP binding"/>
    <property type="evidence" value="ECO:0007669"/>
    <property type="project" value="UniProtKB-KW"/>
</dbReference>
<dbReference type="EMBL" id="SPQT01000001">
    <property type="protein sequence ID" value="TFV51248.1"/>
    <property type="molecule type" value="Genomic_DNA"/>
</dbReference>
<comment type="caution">
    <text evidence="13">The sequence shown here is derived from an EMBL/GenBank/DDBJ whole genome shotgun (WGS) entry which is preliminary data.</text>
</comment>
<feature type="transmembrane region" description="Helical" evidence="11">
    <location>
        <begin position="118"/>
        <end position="139"/>
    </location>
</feature>
<dbReference type="InterPro" id="IPR001851">
    <property type="entry name" value="ABC_transp_permease"/>
</dbReference>
<dbReference type="GO" id="GO:0005886">
    <property type="term" value="C:plasma membrane"/>
    <property type="evidence" value="ECO:0007669"/>
    <property type="project" value="UniProtKB-SubCell"/>
</dbReference>
<dbReference type="GO" id="GO:0016887">
    <property type="term" value="F:ATP hydrolysis activity"/>
    <property type="evidence" value="ECO:0007669"/>
    <property type="project" value="InterPro"/>
</dbReference>
<name>A0A4Y9M894_9BRAD</name>
<keyword evidence="7 13" id="KW-0067">ATP-binding</keyword>
<protein>
    <submittedName>
        <fullName evidence="13">Branched-chain amino acid ABC transporter ATP-binding protein/permease</fullName>
    </submittedName>
</protein>
<dbReference type="InterPro" id="IPR017871">
    <property type="entry name" value="ABC_transporter-like_CS"/>
</dbReference>
<dbReference type="OrthoDB" id="9805029at2"/>
<accession>A0A4Y9M894</accession>
<evidence type="ECO:0000256" key="11">
    <source>
        <dbReference type="SAM" id="Phobius"/>
    </source>
</evidence>
<evidence type="ECO:0000256" key="1">
    <source>
        <dbReference type="ARBA" id="ARBA00004651"/>
    </source>
</evidence>
<feature type="transmembrane region" description="Helical" evidence="11">
    <location>
        <begin position="282"/>
        <end position="300"/>
    </location>
</feature>
<dbReference type="PROSITE" id="PS50893">
    <property type="entry name" value="ABC_TRANSPORTER_2"/>
    <property type="match status" value="1"/>
</dbReference>
<evidence type="ECO:0000256" key="4">
    <source>
        <dbReference type="ARBA" id="ARBA00022475"/>
    </source>
</evidence>
<evidence type="ECO:0000256" key="6">
    <source>
        <dbReference type="ARBA" id="ARBA00022741"/>
    </source>
</evidence>
<dbReference type="SMART" id="SM00382">
    <property type="entry name" value="AAA"/>
    <property type="match status" value="1"/>
</dbReference>
<dbReference type="Proteomes" id="UP000297966">
    <property type="component" value="Unassembled WGS sequence"/>
</dbReference>
<evidence type="ECO:0000259" key="12">
    <source>
        <dbReference type="PROSITE" id="PS50893"/>
    </source>
</evidence>
<feature type="transmembrane region" description="Helical" evidence="11">
    <location>
        <begin position="62"/>
        <end position="81"/>
    </location>
</feature>
<evidence type="ECO:0000256" key="8">
    <source>
        <dbReference type="ARBA" id="ARBA00022989"/>
    </source>
</evidence>
<organism evidence="13 14">
    <name type="scientific">Bradyrhizobium niftali</name>
    <dbReference type="NCBI Taxonomy" id="2560055"/>
    <lineage>
        <taxon>Bacteria</taxon>
        <taxon>Pseudomonadati</taxon>
        <taxon>Pseudomonadota</taxon>
        <taxon>Alphaproteobacteria</taxon>
        <taxon>Hyphomicrobiales</taxon>
        <taxon>Nitrobacteraceae</taxon>
        <taxon>Bradyrhizobium</taxon>
    </lineage>
</organism>
<evidence type="ECO:0000256" key="5">
    <source>
        <dbReference type="ARBA" id="ARBA00022692"/>
    </source>
</evidence>
<dbReference type="FunFam" id="3.40.50.300:FF:000421">
    <property type="entry name" value="Branched-chain amino acid ABC transporter ATP-binding protein"/>
    <property type="match status" value="1"/>
</dbReference>
<keyword evidence="4" id="KW-1003">Cell membrane</keyword>
<dbReference type="InterPro" id="IPR003593">
    <property type="entry name" value="AAA+_ATPase"/>
</dbReference>
<dbReference type="CDD" id="cd06581">
    <property type="entry name" value="TM_PBP1_LivM_like"/>
    <property type="match status" value="1"/>
</dbReference>
<evidence type="ECO:0000313" key="13">
    <source>
        <dbReference type="EMBL" id="TFV51248.1"/>
    </source>
</evidence>
<evidence type="ECO:0000256" key="9">
    <source>
        <dbReference type="ARBA" id="ARBA00023136"/>
    </source>
</evidence>
<keyword evidence="14" id="KW-1185">Reference proteome</keyword>
<dbReference type="Pfam" id="PF00005">
    <property type="entry name" value="ABC_tran"/>
    <property type="match status" value="1"/>
</dbReference>
<dbReference type="InterPro" id="IPR027417">
    <property type="entry name" value="P-loop_NTPase"/>
</dbReference>
<gene>
    <name evidence="13" type="ORF">E4K65_04020</name>
</gene>
<feature type="transmembrane region" description="Helical" evidence="11">
    <location>
        <begin position="208"/>
        <end position="226"/>
    </location>
</feature>
<dbReference type="Gene3D" id="3.40.50.300">
    <property type="entry name" value="P-loop containing nucleotide triphosphate hydrolases"/>
    <property type="match status" value="1"/>
</dbReference>
<dbReference type="GO" id="GO:0015658">
    <property type="term" value="F:branched-chain amino acid transmembrane transporter activity"/>
    <property type="evidence" value="ECO:0007669"/>
    <property type="project" value="InterPro"/>
</dbReference>
<dbReference type="InterPro" id="IPR032823">
    <property type="entry name" value="BCA_ABC_TP_C"/>
</dbReference>
<reference evidence="13 14" key="1">
    <citation type="submission" date="2019-03" db="EMBL/GenBank/DDBJ databases">
        <title>Bradyrhizobium diversity isolated from nodules of Chamaecrista fasciculata.</title>
        <authorList>
            <person name="Klepa M.S."/>
            <person name="Urquiaga M.O."/>
            <person name="Hungria M."/>
            <person name="Delamuta J.R."/>
        </authorList>
    </citation>
    <scope>NUCLEOTIDE SEQUENCE [LARGE SCALE GENOMIC DNA]</scope>
    <source>
        <strain evidence="13 14">CNPSo 3448</strain>
    </source>
</reference>
<keyword evidence="6" id="KW-0547">Nucleotide-binding</keyword>
<evidence type="ECO:0000256" key="7">
    <source>
        <dbReference type="ARBA" id="ARBA00022840"/>
    </source>
</evidence>
<keyword evidence="8 11" id="KW-1133">Transmembrane helix</keyword>
<feature type="transmembrane region" description="Helical" evidence="11">
    <location>
        <begin position="29"/>
        <end position="50"/>
    </location>
</feature>
<evidence type="ECO:0000313" key="14">
    <source>
        <dbReference type="Proteomes" id="UP000297966"/>
    </source>
</evidence>
<evidence type="ECO:0000256" key="2">
    <source>
        <dbReference type="ARBA" id="ARBA00005417"/>
    </source>
</evidence>
<dbReference type="RefSeq" id="WP_135172990.1">
    <property type="nucleotide sequence ID" value="NZ_SPQT01000001.1"/>
</dbReference>
<dbReference type="Pfam" id="PF12399">
    <property type="entry name" value="BCA_ABC_TP_C"/>
    <property type="match status" value="1"/>
</dbReference>
<keyword evidence="5 11" id="KW-0812">Transmembrane</keyword>
<keyword evidence="9 11" id="KW-0472">Membrane</keyword>
<dbReference type="SUPFAM" id="SSF52540">
    <property type="entry name" value="P-loop containing nucleoside triphosphate hydrolases"/>
    <property type="match status" value="1"/>
</dbReference>
<comment type="similarity">
    <text evidence="2">Belongs to the ABC transporter superfamily.</text>
</comment>
<feature type="transmembrane region" description="Helical" evidence="11">
    <location>
        <begin position="87"/>
        <end position="106"/>
    </location>
</feature>
<dbReference type="PROSITE" id="PS00211">
    <property type="entry name" value="ABC_TRANSPORTER_1"/>
    <property type="match status" value="1"/>
</dbReference>
<dbReference type="CDD" id="cd03219">
    <property type="entry name" value="ABC_Mj1267_LivG_branched"/>
    <property type="match status" value="1"/>
</dbReference>
<dbReference type="InterPro" id="IPR043428">
    <property type="entry name" value="LivM-like"/>
</dbReference>
<comment type="function">
    <text evidence="10">Involved in beta-(1--&gt;2)glucan export. Transmembrane domains (TMD) form a pore in the inner membrane and the ATP-binding domain (NBD) is responsible for energy generation.</text>
</comment>
<feature type="transmembrane region" description="Helical" evidence="11">
    <location>
        <begin position="246"/>
        <end position="270"/>
    </location>
</feature>
<dbReference type="InterPro" id="IPR003439">
    <property type="entry name" value="ABC_transporter-like_ATP-bd"/>
</dbReference>
<feature type="transmembrane region" description="Helical" evidence="11">
    <location>
        <begin position="7"/>
        <end position="23"/>
    </location>
</feature>
<dbReference type="AlphaFoldDB" id="A0A4Y9M894"/>
<evidence type="ECO:0000256" key="3">
    <source>
        <dbReference type="ARBA" id="ARBA00022448"/>
    </source>
</evidence>
<dbReference type="Pfam" id="PF02653">
    <property type="entry name" value="BPD_transp_2"/>
    <property type="match status" value="1"/>
</dbReference>
<feature type="domain" description="ABC transporter" evidence="12">
    <location>
        <begin position="341"/>
        <end position="586"/>
    </location>
</feature>
<evidence type="ECO:0000256" key="10">
    <source>
        <dbReference type="ARBA" id="ARBA00024722"/>
    </source>
</evidence>
<comment type="subcellular location">
    <subcellularLocation>
        <location evidence="1">Cell membrane</location>
        <topology evidence="1">Multi-pass membrane protein</topology>
    </subcellularLocation>
</comment>
<dbReference type="PANTHER" id="PTHR45772:SF2">
    <property type="entry name" value="ABC TRANSPORTER ATP-BINDING PROTEIN"/>
    <property type="match status" value="1"/>
</dbReference>
<dbReference type="PANTHER" id="PTHR45772">
    <property type="entry name" value="CONSERVED COMPONENT OF ABC TRANSPORTER FOR NATURAL AMINO ACIDS-RELATED"/>
    <property type="match status" value="1"/>
</dbReference>